<feature type="domain" description="DUF11" evidence="2">
    <location>
        <begin position="351"/>
        <end position="457"/>
    </location>
</feature>
<dbReference type="NCBIfam" id="TIGR01451">
    <property type="entry name" value="B_ant_repeat"/>
    <property type="match status" value="1"/>
</dbReference>
<dbReference type="Proteomes" id="UP000000925">
    <property type="component" value="Chromosome"/>
</dbReference>
<dbReference type="eggNOG" id="COG2885">
    <property type="taxonomic scope" value="Bacteria"/>
</dbReference>
<feature type="compositionally biased region" description="Polar residues" evidence="1">
    <location>
        <begin position="1516"/>
        <end position="1536"/>
    </location>
</feature>
<dbReference type="STRING" id="583355.Caka_1292"/>
<evidence type="ECO:0000313" key="4">
    <source>
        <dbReference type="Proteomes" id="UP000000925"/>
    </source>
</evidence>
<dbReference type="InterPro" id="IPR001434">
    <property type="entry name" value="OmcB-like_DUF11"/>
</dbReference>
<dbReference type="InterPro" id="IPR047589">
    <property type="entry name" value="DUF11_rpt"/>
</dbReference>
<feature type="region of interest" description="Disordered" evidence="1">
    <location>
        <begin position="1513"/>
        <end position="1539"/>
    </location>
</feature>
<evidence type="ECO:0000313" key="3">
    <source>
        <dbReference type="EMBL" id="ADE54312.1"/>
    </source>
</evidence>
<name>D5EIR3_CORAD</name>
<dbReference type="SUPFAM" id="SSF56935">
    <property type="entry name" value="Porins"/>
    <property type="match status" value="1"/>
</dbReference>
<dbReference type="eggNOG" id="COG3203">
    <property type="taxonomic scope" value="Bacteria"/>
</dbReference>
<dbReference type="EMBL" id="CP001998">
    <property type="protein sequence ID" value="ADE54312.1"/>
    <property type="molecule type" value="Genomic_DNA"/>
</dbReference>
<evidence type="ECO:0000256" key="1">
    <source>
        <dbReference type="SAM" id="MobiDB-lite"/>
    </source>
</evidence>
<dbReference type="Gene3D" id="2.60.40.1120">
    <property type="entry name" value="Carboxypeptidase-like, regulatory domain"/>
    <property type="match status" value="1"/>
</dbReference>
<sequence length="1783" mass="196558">MGVILTTVVCQAQVVIRNTGYVDYTVGAEDYRRPSNEVSMTVPDTARTPSIITFHKYAPSVLDATEFSVRPTRFRDGGTQGLLELLSDPDHFGDLIDLNVVVPFLETQLYRAGDPIFFTVRDLDQNLLPTVRETVLVTLEVANTGDVEELQLTETGVDTGLFIGYIPSTADITPTFSGVLSVTTESEIVATYTDDVDGTDVSVAAALVDPFGVVFDSSNGDPIDGASVTIVDVSTGQPATVFGDDGVSSYPSTVVTGQTVVDSGDNTYPMPAGSYRFPLLTAGTYRLEITPPSAYTFPSTVSDGALQTLVGAPFELSTASRGADFVLQAGPAVQIDVPLDPGSAAPPGLYLRKEAAEEQVSIGDFLRYDLVLENTSAMPANQIRLVDTLPAGFRYQSGSAYLDQVKIEDPEISANGRTLTFEDLTDLIAGGTAELRYVVEVTSGTKPGVLKNLAQFEDINSVVSNLAEAPVTVDDDLLGENILIGRVMIRPKDRSTWTKHDQTIGLPGLEGARVFLEDGTYVITDKEGRFHFEGVSPGVHVVQLDLVSVPEQYEPVGIENSRFAGRSYSQFVDCQAGIMWRTDFFVTEKPPRVGRVEAQLEIAETEAGLRVAMPLKSEGLPMTRARAMFMLPKGYAVDGTEATLGDRTVPLSVMGTTVTATLGTVTEDLAETLVLNLTAKDDVADAEVKAILFTDVGEQTNLKTELMVATAANPAPAGTIEQTVEWSDVVEDEAVEPVEEVRDALWLSQQDASFEWVEPADNFVPAIPSLKMGIKYPKGSSVKLYNKGQEVSGLYVAESFDATKQHASMTRWRGLNLQLGANPFEAVLFDANGQELQRIERTFHYSGPPVKAEFVPEASILVADGRTQPAIALRLIDSNGQPARPGVIGEYSVDPPYQALMRDERRNRFLEVGEADDPIAYEVGADGIALLKLEPTSQSGEATVRVTLNEREYDFQAWLEPALRDWILVGLASGTAGYESVSENIEDLGVDDLQDGYYDDGRVAFFAKGKVKGKWLLTAAYDNKKDSTVNGQESLHQVIDPDSYYTLYGDETDQGYEAASAKKLYVKLERKTFYAMYGDFDTGLTVAELSNYSRSLTGLKSEYNGRNFTFNGFVSETDQSYAKDEIRGDGTSGLYRLSQRNLIINSDKIRIETRDRFQSQKILNEQRLTRHLDYNINYQDGTIYFKRPVYSKDENLNPIFIVAEYETSGEGEMNYNYGGRASVKTADDRAELGGSYVHEEGTETTGNLYGVDARVQLNEQNELRAEVAHSENDAVSSTANDSSGTAYLVELEHRSTRLEGTAYFREQDDGFGLGQQSISESGTRKMGVDARYRVGEQLDLVADVYHQENTSTGDTRDVVDVGFERRWEQSAMRLGYIWAEDDYVGEGKKRSDQVHFGVSQNLFADKVVFRADHYQSLSDSNDNIDYPTRTILGLDYYINQRVRLFSEYELTQGKDQDTEGARVGMATQPWTGASIETSMQQQIAEDGGRTLANLGLAQSLQLTEHWSIDGGIDGSRTFNESGNGSSFNPNVPNASGGTEDFNAFSVGTTYRQKTWSWTGRVEQRLAETEDRRSLFTGIIGEVDKGFHMSLSAAVFDTQVDSGDDTLDADIRYSIAYRPLDSQWIILNRLDLLYDSVDGRSKSESIRFVDICDMNYLPHEDLQIAFQYGFKYVLTDYDGDSYSGFTDLIGTEIRYDITKRFDLGLHGTARHSWNAHQVDYSFGPSIGFNPATNIWVSLGYNVAGFHDEDFSRASYTAQGPYVQFRVKFDQDTLKNIGQLLENDY</sequence>
<keyword evidence="4" id="KW-1185">Reference proteome</keyword>
<dbReference type="Pfam" id="PF01345">
    <property type="entry name" value="DUF11"/>
    <property type="match status" value="1"/>
</dbReference>
<reference evidence="3 4" key="1">
    <citation type="journal article" date="2010" name="Stand. Genomic Sci.">
        <title>Complete genome sequence of Coraliomargarita akajimensis type strain (04OKA010-24).</title>
        <authorList>
            <person name="Mavromatis K."/>
            <person name="Abt B."/>
            <person name="Brambilla E."/>
            <person name="Lapidus A."/>
            <person name="Copeland A."/>
            <person name="Deshpande S."/>
            <person name="Nolan M."/>
            <person name="Lucas S."/>
            <person name="Tice H."/>
            <person name="Cheng J.F."/>
            <person name="Han C."/>
            <person name="Detter J.C."/>
            <person name="Woyke T."/>
            <person name="Goodwin L."/>
            <person name="Pitluck S."/>
            <person name="Held B."/>
            <person name="Brettin T."/>
            <person name="Tapia R."/>
            <person name="Ivanova N."/>
            <person name="Mikhailova N."/>
            <person name="Pati A."/>
            <person name="Liolios K."/>
            <person name="Chen A."/>
            <person name="Palaniappan K."/>
            <person name="Land M."/>
            <person name="Hauser L."/>
            <person name="Chang Y.J."/>
            <person name="Jeffries C.D."/>
            <person name="Rohde M."/>
            <person name="Goker M."/>
            <person name="Bristow J."/>
            <person name="Eisen J.A."/>
            <person name="Markowitz V."/>
            <person name="Hugenholtz P."/>
            <person name="Klenk H.P."/>
            <person name="Kyrpides N.C."/>
        </authorList>
    </citation>
    <scope>NUCLEOTIDE SEQUENCE [LARGE SCALE GENOMIC DNA]</scope>
    <source>
        <strain evidence="4">DSM 45221 / IAM 15411 / JCM 23193 / KCTC 12865</strain>
    </source>
</reference>
<dbReference type="eggNOG" id="COG4719">
    <property type="taxonomic scope" value="Bacteria"/>
</dbReference>
<dbReference type="SUPFAM" id="SSF49464">
    <property type="entry name" value="Carboxypeptidase regulatory domain-like"/>
    <property type="match status" value="1"/>
</dbReference>
<proteinExistence type="predicted"/>
<accession>D5EIR3</accession>
<organism evidence="3 4">
    <name type="scientific">Coraliomargarita akajimensis (strain DSM 45221 / IAM 15411 / JCM 23193 / KCTC 12865 / 04OKA010-24)</name>
    <dbReference type="NCBI Taxonomy" id="583355"/>
    <lineage>
        <taxon>Bacteria</taxon>
        <taxon>Pseudomonadati</taxon>
        <taxon>Verrucomicrobiota</taxon>
        <taxon>Opitutia</taxon>
        <taxon>Puniceicoccales</taxon>
        <taxon>Coraliomargaritaceae</taxon>
        <taxon>Coraliomargarita</taxon>
    </lineage>
</organism>
<gene>
    <name evidence="3" type="ordered locus">Caka_1292</name>
</gene>
<dbReference type="InterPro" id="IPR008969">
    <property type="entry name" value="CarboxyPept-like_regulatory"/>
</dbReference>
<dbReference type="KEGG" id="caa:Caka_1292"/>
<protein>
    <submittedName>
        <fullName evidence="3">Conserved repeat domain protein</fullName>
    </submittedName>
</protein>
<evidence type="ECO:0000259" key="2">
    <source>
        <dbReference type="Pfam" id="PF01345"/>
    </source>
</evidence>
<dbReference type="HOGENOM" id="CLU_000851_0_0_0"/>